<keyword evidence="5" id="KW-1185">Reference proteome</keyword>
<feature type="domain" description="DUF6535" evidence="3">
    <location>
        <begin position="1"/>
        <end position="165"/>
    </location>
</feature>
<evidence type="ECO:0000313" key="4">
    <source>
        <dbReference type="EMBL" id="KAJ2923282.1"/>
    </source>
</evidence>
<dbReference type="Pfam" id="PF20153">
    <property type="entry name" value="DUF6535"/>
    <property type="match status" value="1"/>
</dbReference>
<evidence type="ECO:0000313" key="5">
    <source>
        <dbReference type="Proteomes" id="UP001140091"/>
    </source>
</evidence>
<reference evidence="4" key="1">
    <citation type="submission" date="2022-06" db="EMBL/GenBank/DDBJ databases">
        <title>Genome Sequence of Candolleomyces eurysporus.</title>
        <authorList>
            <person name="Buettner E."/>
        </authorList>
    </citation>
    <scope>NUCLEOTIDE SEQUENCE</scope>
    <source>
        <strain evidence="4">VTCC 930004</strain>
    </source>
</reference>
<dbReference type="Proteomes" id="UP001140091">
    <property type="component" value="Unassembled WGS sequence"/>
</dbReference>
<evidence type="ECO:0000259" key="3">
    <source>
        <dbReference type="Pfam" id="PF20153"/>
    </source>
</evidence>
<gene>
    <name evidence="4" type="ORF">H1R20_g13813</name>
</gene>
<feature type="transmembrane region" description="Helical" evidence="2">
    <location>
        <begin position="171"/>
        <end position="198"/>
    </location>
</feature>
<feature type="region of interest" description="Disordered" evidence="1">
    <location>
        <begin position="254"/>
        <end position="301"/>
    </location>
</feature>
<dbReference type="OrthoDB" id="3235960at2759"/>
<feature type="compositionally biased region" description="Polar residues" evidence="1">
    <location>
        <begin position="274"/>
        <end position="299"/>
    </location>
</feature>
<comment type="caution">
    <text evidence="4">The sequence shown here is derived from an EMBL/GenBank/DDBJ whole genome shotgun (WGS) entry which is preliminary data.</text>
</comment>
<proteinExistence type="predicted"/>
<feature type="transmembrane region" description="Helical" evidence="2">
    <location>
        <begin position="136"/>
        <end position="165"/>
    </location>
</feature>
<feature type="transmembrane region" description="Helical" evidence="2">
    <location>
        <begin position="12"/>
        <end position="31"/>
    </location>
</feature>
<keyword evidence="2" id="KW-1133">Transmembrane helix</keyword>
<protein>
    <recommendedName>
        <fullName evidence="3">DUF6535 domain-containing protein</fullName>
    </recommendedName>
</protein>
<dbReference type="AlphaFoldDB" id="A0A9W8IV82"/>
<feature type="transmembrane region" description="Helical" evidence="2">
    <location>
        <begin position="81"/>
        <end position="105"/>
    </location>
</feature>
<keyword evidence="2" id="KW-0812">Transmembrane</keyword>
<feature type="non-terminal residue" evidence="4">
    <location>
        <position position="676"/>
    </location>
</feature>
<dbReference type="InterPro" id="IPR045338">
    <property type="entry name" value="DUF6535"/>
</dbReference>
<keyword evidence="2" id="KW-0472">Membrane</keyword>
<evidence type="ECO:0000256" key="1">
    <source>
        <dbReference type="SAM" id="MobiDB-lite"/>
    </source>
</evidence>
<dbReference type="EMBL" id="JANBPK010001371">
    <property type="protein sequence ID" value="KAJ2923282.1"/>
    <property type="molecule type" value="Genomic_DNA"/>
</dbReference>
<organism evidence="4 5">
    <name type="scientific">Candolleomyces eurysporus</name>
    <dbReference type="NCBI Taxonomy" id="2828524"/>
    <lineage>
        <taxon>Eukaryota</taxon>
        <taxon>Fungi</taxon>
        <taxon>Dikarya</taxon>
        <taxon>Basidiomycota</taxon>
        <taxon>Agaricomycotina</taxon>
        <taxon>Agaricomycetes</taxon>
        <taxon>Agaricomycetidae</taxon>
        <taxon>Agaricales</taxon>
        <taxon>Agaricineae</taxon>
        <taxon>Psathyrellaceae</taxon>
        <taxon>Candolleomyces</taxon>
    </lineage>
</organism>
<name>A0A9W8IV82_9AGAR</name>
<accession>A0A9W8IV82</accession>
<evidence type="ECO:0000256" key="2">
    <source>
        <dbReference type="SAM" id="Phobius"/>
    </source>
</evidence>
<sequence length="676" mass="76171">MCKIWKDEIDKLLLFATLFSAVVTSFIIEAYKLLQVDQQEVASAVLFGIHRQLDNLVRQNTSAPTFTPDPTAQFTPPSSAVAVNICFFLSLTLSLSTVSVGILCLQWLREYQREPEVSPEQMIAIRHFRLRGIENWWVPEIIGLLPMVLQVSLFIFIIGLALFLLDINKTVAIAVCCVVGITVLIHVVTSIIPAFLAIHAKWHDTENDHSLCPYRSPQAWWTRRFFLAAGVLVSHLFEGLGKMYPDVGANSFKTQPDLETGRSATRKDDEGRPTTVQNVEANNAPASRSQSAPDPTPHSTEVGFAGILPSSSWWKKIAQLLKARFKSTDWHADDVRHVTSARMLASVASIRGRAWSHRGVAWGLASAPKMHRHNVLALCAMVGCIGDMEPDQWEVLLEKMDAKKSHTLVLMLRSIPDTDRESKRAPDRVMAQNLTLAYVLDYLAENNAQFRLLTLNYRFELLLRTLNQYAEDFMIVKPDVSPSGQVDPHQPQNDTSARARWWGLIKKQVSRFFDVYQFGNTNTRESIQEDLQIETFKTVHRYIQYAPWVIAEHVLISSPLAKFWFLPLPSKEVIRISEIVNEHVEQLIAGGDDTEELCNNAILYALRMSQTHIDYSDSFVSLVRAISRKMGSGSTASAAGEATQMPPKEYPRHMRRWENLVQRIGLAPVTEGGEGI</sequence>
<feature type="transmembrane region" description="Helical" evidence="2">
    <location>
        <begin position="225"/>
        <end position="244"/>
    </location>
</feature>